<dbReference type="InterPro" id="IPR009097">
    <property type="entry name" value="Cyclic_Pdiesterase"/>
</dbReference>
<name>A0ABX2END5_9BURK</name>
<proteinExistence type="inferred from homology"/>
<feature type="short sequence motif" description="HXTX 2" evidence="2">
    <location>
        <begin position="129"/>
        <end position="132"/>
    </location>
</feature>
<dbReference type="Pfam" id="PF13563">
    <property type="entry name" value="2_5_RNA_ligase2"/>
    <property type="match status" value="1"/>
</dbReference>
<gene>
    <name evidence="3" type="primary">thpR</name>
    <name evidence="3" type="ORF">HLB44_24030</name>
</gene>
<comment type="caution">
    <text evidence="3">The sequence shown here is derived from an EMBL/GenBank/DDBJ whole genome shotgun (WGS) entry which is preliminary data.</text>
</comment>
<evidence type="ECO:0000313" key="4">
    <source>
        <dbReference type="Proteomes" id="UP000737171"/>
    </source>
</evidence>
<evidence type="ECO:0000256" key="2">
    <source>
        <dbReference type="HAMAP-Rule" id="MF_01940"/>
    </source>
</evidence>
<comment type="catalytic activity">
    <reaction evidence="2">
        <text>a 3'-end 2',3'-cyclophospho-ribonucleotide-RNA + H2O = a 3'-end 2'-phospho-ribonucleotide-RNA + H(+)</text>
        <dbReference type="Rhea" id="RHEA:11828"/>
        <dbReference type="Rhea" id="RHEA-COMP:10464"/>
        <dbReference type="Rhea" id="RHEA-COMP:17353"/>
        <dbReference type="ChEBI" id="CHEBI:15377"/>
        <dbReference type="ChEBI" id="CHEBI:15378"/>
        <dbReference type="ChEBI" id="CHEBI:83064"/>
        <dbReference type="ChEBI" id="CHEBI:173113"/>
        <dbReference type="EC" id="3.1.4.58"/>
    </reaction>
</comment>
<dbReference type="HAMAP" id="MF_01940">
    <property type="entry name" value="RNA_CPDase"/>
    <property type="match status" value="1"/>
</dbReference>
<dbReference type="EC" id="3.1.4.58" evidence="2"/>
<dbReference type="SUPFAM" id="SSF55144">
    <property type="entry name" value="LigT-like"/>
    <property type="match status" value="1"/>
</dbReference>
<organism evidence="3 4">
    <name type="scientific">Pseudaquabacterium terrae</name>
    <dbReference type="NCBI Taxonomy" id="2732868"/>
    <lineage>
        <taxon>Bacteria</taxon>
        <taxon>Pseudomonadati</taxon>
        <taxon>Pseudomonadota</taxon>
        <taxon>Betaproteobacteria</taxon>
        <taxon>Burkholderiales</taxon>
        <taxon>Sphaerotilaceae</taxon>
        <taxon>Pseudaquabacterium</taxon>
    </lineage>
</organism>
<dbReference type="Gene3D" id="3.90.1140.10">
    <property type="entry name" value="Cyclic phosphodiesterase"/>
    <property type="match status" value="1"/>
</dbReference>
<feature type="short sequence motif" description="HXTX 1" evidence="2">
    <location>
        <begin position="42"/>
        <end position="45"/>
    </location>
</feature>
<comment type="function">
    <text evidence="2">Hydrolyzes RNA 2',3'-cyclic phosphodiester to an RNA 2'-phosphomonoester.</text>
</comment>
<dbReference type="PANTHER" id="PTHR35561">
    <property type="entry name" value="RNA 2',3'-CYCLIC PHOSPHODIESTERASE"/>
    <property type="match status" value="1"/>
</dbReference>
<accession>A0ABX2END5</accession>
<dbReference type="RefSeq" id="WP_173128254.1">
    <property type="nucleotide sequence ID" value="NZ_JABRWJ010000007.1"/>
</dbReference>
<evidence type="ECO:0000313" key="3">
    <source>
        <dbReference type="EMBL" id="NRF70079.1"/>
    </source>
</evidence>
<dbReference type="InterPro" id="IPR004175">
    <property type="entry name" value="RNA_CPDase"/>
</dbReference>
<keyword evidence="1 2" id="KW-0378">Hydrolase</keyword>
<feature type="active site" description="Proton acceptor" evidence="2">
    <location>
        <position position="129"/>
    </location>
</feature>
<protein>
    <recommendedName>
        <fullName evidence="2">RNA 2',3'-cyclic phosphodiesterase</fullName>
        <shortName evidence="2">RNA 2',3'-CPDase</shortName>
        <ecNumber evidence="2">3.1.4.58</ecNumber>
    </recommendedName>
</protein>
<dbReference type="Proteomes" id="UP000737171">
    <property type="component" value="Unassembled WGS sequence"/>
</dbReference>
<dbReference type="NCBIfam" id="TIGR02258">
    <property type="entry name" value="2_5_ligase"/>
    <property type="match status" value="1"/>
</dbReference>
<reference evidence="3 4" key="1">
    <citation type="submission" date="2020-05" db="EMBL/GenBank/DDBJ databases">
        <title>Aquincola sp. isolate from soil.</title>
        <authorList>
            <person name="Han J."/>
            <person name="Kim D.-U."/>
        </authorList>
    </citation>
    <scope>NUCLEOTIDE SEQUENCE [LARGE SCALE GENOMIC DNA]</scope>
    <source>
        <strain evidence="3 4">S2</strain>
    </source>
</reference>
<dbReference type="EMBL" id="JABRWJ010000007">
    <property type="protein sequence ID" value="NRF70079.1"/>
    <property type="molecule type" value="Genomic_DNA"/>
</dbReference>
<evidence type="ECO:0000256" key="1">
    <source>
        <dbReference type="ARBA" id="ARBA00022801"/>
    </source>
</evidence>
<keyword evidence="4" id="KW-1185">Reference proteome</keyword>
<dbReference type="PANTHER" id="PTHR35561:SF1">
    <property type="entry name" value="RNA 2',3'-CYCLIC PHOSPHODIESTERASE"/>
    <property type="match status" value="1"/>
</dbReference>
<sequence>MDRLFFAAHPDAAAAQRIDALTQSLRRELGLKGKPIPTERCHLTLLFVGTFAELPAGLAQQLAEAANHISCAPFELRFDRIASFDRRPANRPLVLLADAEPVAPLHDTLVARLRAAGLPFEAHRAYTPHLTLMYDDQRVPARPVEPIGWTVREFVLMHSLVGRSTHVPLARWPLAA</sequence>
<comment type="similarity">
    <text evidence="2">Belongs to the 2H phosphoesterase superfamily. ThpR family.</text>
</comment>
<feature type="active site" description="Proton donor" evidence="2">
    <location>
        <position position="42"/>
    </location>
</feature>